<dbReference type="PANTHER" id="PTHR33266">
    <property type="entry name" value="CHROMOSOME 15, WHOLE GENOME SHOTGUN SEQUENCE"/>
    <property type="match status" value="1"/>
</dbReference>
<name>A0ABR1J9I5_9AGAR</name>
<accession>A0ABR1J9I5</accession>
<dbReference type="EMBL" id="JBANRG010000023">
    <property type="protein sequence ID" value="KAK7455098.1"/>
    <property type="molecule type" value="Genomic_DNA"/>
</dbReference>
<feature type="compositionally biased region" description="Polar residues" evidence="1">
    <location>
        <begin position="105"/>
        <end position="115"/>
    </location>
</feature>
<reference evidence="2 3" key="1">
    <citation type="submission" date="2024-01" db="EMBL/GenBank/DDBJ databases">
        <title>A draft genome for the cacao thread blight pathogen Marasmiellus scandens.</title>
        <authorList>
            <person name="Baruah I.K."/>
            <person name="Leung J."/>
            <person name="Bukari Y."/>
            <person name="Amoako-Attah I."/>
            <person name="Meinhardt L.W."/>
            <person name="Bailey B.A."/>
            <person name="Cohen S.P."/>
        </authorList>
    </citation>
    <scope>NUCLEOTIDE SEQUENCE [LARGE SCALE GENOMIC DNA]</scope>
    <source>
        <strain evidence="2 3">GH-19</strain>
    </source>
</reference>
<evidence type="ECO:0000313" key="3">
    <source>
        <dbReference type="Proteomes" id="UP001498398"/>
    </source>
</evidence>
<proteinExistence type="predicted"/>
<sequence length="685" mass="77696">MRPESDNKNMPARDLVAAPLLEARVGENSSSYKNRCSKFFTALFSLLSEEFNKLFGDDIVDISSALDKWKREMAPEAKTSFRNEFFKKLHKKVTSKEIAEPPSMSPASTSGSNRSLPPAPVELVDTLRKLLGILNHHFQGFNPKLVICLDEVDTLQETFHVLGQVINGFSTSKFQSTGIWVIFASTNRQMNKSASSDRVHPSQRVYRHHHKLFPPYTLFLWDAHAEPFRKMTVYQTGLFEAAIKFGRPLWYSVRSLYDDPTKMASFAKVKLTLKDERNWNMSDESQALAALGQRFLLPLMMDNEETVDYIQDAVARHMRVVLGTSEDGERMLSSYPSEPVLSQAAAELLHSSSTSLCNAIDVLSRKMEGGMFDQGQASELMSRLLLLICRDLASTRFNHDGYADDIAAKLRNPLSVAKWPISEPSFSYLTPIPLLDALCMLFGNAWMEHDTGENGVKMKDKVHLFRNAYISASHWVSMSVSVGKRKDVRSEDWLKYHFIRGAAVQCYYNQEDIDHVIPIAFRRDNGEIVMSCILIQVKNRKSRFTKSYLENINITNKKIRLQTEMPYVVILLNFGIQEAQHQEVETSLYREQCMGSAGVEPESIRFLAQGLSSTVFPVLDAYPKLEFLLKKLAGVSPPSADASTELSKNLYASMAWGNEPLLPYLEWGALEDRLEREDDNMQVDE</sequence>
<dbReference type="PANTHER" id="PTHR33266:SF1">
    <property type="entry name" value="F-BOX DOMAIN-CONTAINING PROTEIN"/>
    <property type="match status" value="1"/>
</dbReference>
<keyword evidence="3" id="KW-1185">Reference proteome</keyword>
<feature type="region of interest" description="Disordered" evidence="1">
    <location>
        <begin position="96"/>
        <end position="116"/>
    </location>
</feature>
<gene>
    <name evidence="2" type="ORF">VKT23_010969</name>
</gene>
<protein>
    <submittedName>
        <fullName evidence="2">Uncharacterized protein</fullName>
    </submittedName>
</protein>
<organism evidence="2 3">
    <name type="scientific">Marasmiellus scandens</name>
    <dbReference type="NCBI Taxonomy" id="2682957"/>
    <lineage>
        <taxon>Eukaryota</taxon>
        <taxon>Fungi</taxon>
        <taxon>Dikarya</taxon>
        <taxon>Basidiomycota</taxon>
        <taxon>Agaricomycotina</taxon>
        <taxon>Agaricomycetes</taxon>
        <taxon>Agaricomycetidae</taxon>
        <taxon>Agaricales</taxon>
        <taxon>Marasmiineae</taxon>
        <taxon>Omphalotaceae</taxon>
        <taxon>Marasmiellus</taxon>
    </lineage>
</organism>
<dbReference type="Proteomes" id="UP001498398">
    <property type="component" value="Unassembled WGS sequence"/>
</dbReference>
<comment type="caution">
    <text evidence="2">The sequence shown here is derived from an EMBL/GenBank/DDBJ whole genome shotgun (WGS) entry which is preliminary data.</text>
</comment>
<evidence type="ECO:0000313" key="2">
    <source>
        <dbReference type="EMBL" id="KAK7455098.1"/>
    </source>
</evidence>
<evidence type="ECO:0000256" key="1">
    <source>
        <dbReference type="SAM" id="MobiDB-lite"/>
    </source>
</evidence>